<dbReference type="PANTHER" id="PTHR46910:SF37">
    <property type="entry name" value="ZN(II)2CYS6 TRANSCRIPTION FACTOR (EUROFUNG)"/>
    <property type="match status" value="1"/>
</dbReference>
<accession>A0A6A6G0G5</accession>
<evidence type="ECO:0000313" key="9">
    <source>
        <dbReference type="Proteomes" id="UP000799538"/>
    </source>
</evidence>
<dbReference type="SMART" id="SM00906">
    <property type="entry name" value="Fungal_trans"/>
    <property type="match status" value="1"/>
</dbReference>
<organism evidence="8 9">
    <name type="scientific">Elsinoe ampelina</name>
    <dbReference type="NCBI Taxonomy" id="302913"/>
    <lineage>
        <taxon>Eukaryota</taxon>
        <taxon>Fungi</taxon>
        <taxon>Dikarya</taxon>
        <taxon>Ascomycota</taxon>
        <taxon>Pezizomycotina</taxon>
        <taxon>Dothideomycetes</taxon>
        <taxon>Dothideomycetidae</taxon>
        <taxon>Myriangiales</taxon>
        <taxon>Elsinoaceae</taxon>
        <taxon>Elsinoe</taxon>
    </lineage>
</organism>
<dbReference type="EMBL" id="ML992519">
    <property type="protein sequence ID" value="KAF2219195.1"/>
    <property type="molecule type" value="Genomic_DNA"/>
</dbReference>
<proteinExistence type="predicted"/>
<evidence type="ECO:0000256" key="1">
    <source>
        <dbReference type="ARBA" id="ARBA00004123"/>
    </source>
</evidence>
<keyword evidence="5" id="KW-0539">Nucleus</keyword>
<dbReference type="PANTHER" id="PTHR46910">
    <property type="entry name" value="TRANSCRIPTION FACTOR PDR1"/>
    <property type="match status" value="1"/>
</dbReference>
<dbReference type="GO" id="GO:0005634">
    <property type="term" value="C:nucleus"/>
    <property type="evidence" value="ECO:0007669"/>
    <property type="project" value="UniProtKB-SubCell"/>
</dbReference>
<evidence type="ECO:0000256" key="5">
    <source>
        <dbReference type="ARBA" id="ARBA00023242"/>
    </source>
</evidence>
<evidence type="ECO:0000256" key="6">
    <source>
        <dbReference type="SAM" id="Phobius"/>
    </source>
</evidence>
<name>A0A6A6G0G5_9PEZI</name>
<evidence type="ECO:0000256" key="3">
    <source>
        <dbReference type="ARBA" id="ARBA00023125"/>
    </source>
</evidence>
<keyword evidence="4" id="KW-0804">Transcription</keyword>
<dbReference type="Proteomes" id="UP000799538">
    <property type="component" value="Unassembled WGS sequence"/>
</dbReference>
<comment type="subcellular location">
    <subcellularLocation>
        <location evidence="1">Nucleus</location>
    </subcellularLocation>
</comment>
<keyword evidence="6" id="KW-0472">Membrane</keyword>
<dbReference type="CDD" id="cd12148">
    <property type="entry name" value="fungal_TF_MHR"/>
    <property type="match status" value="1"/>
</dbReference>
<keyword evidence="9" id="KW-1185">Reference proteome</keyword>
<keyword evidence="2" id="KW-0805">Transcription regulation</keyword>
<evidence type="ECO:0000256" key="2">
    <source>
        <dbReference type="ARBA" id="ARBA00023015"/>
    </source>
</evidence>
<keyword evidence="6" id="KW-1133">Transmembrane helix</keyword>
<dbReference type="GO" id="GO:0006351">
    <property type="term" value="P:DNA-templated transcription"/>
    <property type="evidence" value="ECO:0007669"/>
    <property type="project" value="InterPro"/>
</dbReference>
<feature type="domain" description="Xylanolytic transcriptional activator regulatory" evidence="7">
    <location>
        <begin position="256"/>
        <end position="330"/>
    </location>
</feature>
<dbReference type="Pfam" id="PF04082">
    <property type="entry name" value="Fungal_trans"/>
    <property type="match status" value="1"/>
</dbReference>
<dbReference type="InterPro" id="IPR050987">
    <property type="entry name" value="AtrR-like"/>
</dbReference>
<evidence type="ECO:0000259" key="7">
    <source>
        <dbReference type="SMART" id="SM00906"/>
    </source>
</evidence>
<sequence>MSDESPRPFSLLPQHVKPISQAGRSVSNGDRQPSLEGLANSGLFDGSLISSDASSPNTYFSRFNDSIGGLHFAGHHLGSLSCYYGIPIFSADGRAWVRSRTGDDFAFTPDHVQWLSYEDVDLTSMLSADILNYMPERSTIEVYLKAYAESPLSSIFPIIDPKHFARTVDAAFGQTQHAKWRVAVARFSVCSFLTFFAAIIGHVLKLDVPFVDIDRLAETSYALFSRCTSFPPTVEALSGTVALHFFETARGDMQKVDNLVSTCVRLLFNLGLHMTPGLNGERTDRRDEPMRNLFWTCYAMDKEHTFRTGRPPMIVDEHCDLTLPVNYLAAMSNPIAGAHHYHTDLRLSILKAKAYRSLYSVEAQKKTEIDIIKTIRELDEELEQWRMSLPTAMRPSLAHQEKPQCEWSMQQLQSLMLRLEYHYVTAIVHQASSRCASWAGNHDIIAEGISSSLAVSVAASRSTLLSLVSTTTTFPRPVLWVLLFYPISAVLTVFCSILDDPASVVAQSDAKLLEQVAVILTPDSTDPAATDVNISAHIQVGFAREVARLARSAICKAQREG</sequence>
<dbReference type="OrthoDB" id="4116913at2759"/>
<dbReference type="AlphaFoldDB" id="A0A6A6G0G5"/>
<evidence type="ECO:0000313" key="8">
    <source>
        <dbReference type="EMBL" id="KAF2219195.1"/>
    </source>
</evidence>
<keyword evidence="6" id="KW-0812">Transmembrane</keyword>
<gene>
    <name evidence="8" type="ORF">BDZ85DRAFT_206604</name>
</gene>
<dbReference type="GO" id="GO:0008270">
    <property type="term" value="F:zinc ion binding"/>
    <property type="evidence" value="ECO:0007669"/>
    <property type="project" value="InterPro"/>
</dbReference>
<feature type="transmembrane region" description="Helical" evidence="6">
    <location>
        <begin position="183"/>
        <end position="204"/>
    </location>
</feature>
<dbReference type="GO" id="GO:0003700">
    <property type="term" value="F:DNA-binding transcription factor activity"/>
    <property type="evidence" value="ECO:0007669"/>
    <property type="project" value="InterPro"/>
</dbReference>
<dbReference type="GO" id="GO:0003677">
    <property type="term" value="F:DNA binding"/>
    <property type="evidence" value="ECO:0007669"/>
    <property type="project" value="UniProtKB-KW"/>
</dbReference>
<dbReference type="InterPro" id="IPR007219">
    <property type="entry name" value="XnlR_reg_dom"/>
</dbReference>
<keyword evidence="3" id="KW-0238">DNA-binding</keyword>
<protein>
    <submittedName>
        <fullName evidence="8">Fungal-specific transcription factor domain-containing protein</fullName>
    </submittedName>
</protein>
<reference evidence="9" key="1">
    <citation type="journal article" date="2020" name="Stud. Mycol.">
        <title>101 Dothideomycetes genomes: A test case for predicting lifestyles and emergence of pathogens.</title>
        <authorList>
            <person name="Haridas S."/>
            <person name="Albert R."/>
            <person name="Binder M."/>
            <person name="Bloem J."/>
            <person name="LaButti K."/>
            <person name="Salamov A."/>
            <person name="Andreopoulos B."/>
            <person name="Baker S."/>
            <person name="Barry K."/>
            <person name="Bills G."/>
            <person name="Bluhm B."/>
            <person name="Cannon C."/>
            <person name="Castanera R."/>
            <person name="Culley D."/>
            <person name="Daum C."/>
            <person name="Ezra D."/>
            <person name="Gonzalez J."/>
            <person name="Henrissat B."/>
            <person name="Kuo A."/>
            <person name="Liang C."/>
            <person name="Lipzen A."/>
            <person name="Lutzoni F."/>
            <person name="Magnuson J."/>
            <person name="Mondo S."/>
            <person name="Nolan M."/>
            <person name="Ohm R."/>
            <person name="Pangilinan J."/>
            <person name="Park H.-J."/>
            <person name="Ramirez L."/>
            <person name="Alfaro M."/>
            <person name="Sun H."/>
            <person name="Tritt A."/>
            <person name="Yoshinaga Y."/>
            <person name="Zwiers L.-H."/>
            <person name="Turgeon B."/>
            <person name="Goodwin S."/>
            <person name="Spatafora J."/>
            <person name="Crous P."/>
            <person name="Grigoriev I."/>
        </authorList>
    </citation>
    <scope>NUCLEOTIDE SEQUENCE [LARGE SCALE GENOMIC DNA]</scope>
    <source>
        <strain evidence="9">CECT 20119</strain>
    </source>
</reference>
<evidence type="ECO:0000256" key="4">
    <source>
        <dbReference type="ARBA" id="ARBA00023163"/>
    </source>
</evidence>